<comment type="subcellular location">
    <subcellularLocation>
        <location evidence="1">Endomembrane system</location>
        <topology evidence="1">Multi-pass membrane protein</topology>
    </subcellularLocation>
</comment>
<dbReference type="RefSeq" id="WP_393971580.1">
    <property type="nucleotide sequence ID" value="NZ_CP133772.1"/>
</dbReference>
<dbReference type="InterPro" id="IPR007029">
    <property type="entry name" value="YHS_dom"/>
</dbReference>
<dbReference type="GO" id="GO:0016887">
    <property type="term" value="F:ATP hydrolysis activity"/>
    <property type="evidence" value="ECO:0007669"/>
    <property type="project" value="InterPro"/>
</dbReference>
<sequence length="699" mass="74515">MPTDPVCGMFVPDTTDLVQEKDGVKYYFCSTTCLETFKSPEVEISKLKMKLAVAWSLSIPILLITYLTGHFTLKDYLLFALATPVQAYSGRGFYYGAWNSIKQRTSNMDLLVALGTTTAYIFSVAVTFARPSIIPMGSVYFDASSFIITLILTGSYVETLTKTKANSAATKLLSVIPSTVHILRDDGTIANEGIEALKKGDKVVVKPGENIPVDGTVSSGSSEVDESMITGEQMPVLKKTGDSVTSGTLNLNGALTVNVEKTGWDSTVRRIYSLIQMAASGRTKVQKAADTFALWFVPVVLSTAIASSLFWFIYLIYSGSTLSSFVPVLVFVSVVVIACPCAIGLAGPITLLISSNISFSNGMIIKNPNALDRISKVSRVILDKTGTLTERNPAIQGVSSSSGFTNEDVIRYSSALEAFSNHPIGNAINAYAASHGIDVPDAHNVVETAGMGITGIVSGKNIEITRSKEAGGSDVMVKVDGRLAGTIRLNYELKADAVELVKTLNDAGIKVSMITGDKKEEADRLGGLVGITDIHSDAHPEDKANIVSEYQKSGDYVMYVGDGINDSIALETADVGMAMGSGSDIAMESGDIILLNDDLMNIRSCLIIGKMTIRKIKQNIVWAIGYNSILIPVAAGILVPLTGLGIYSFLPILSALAMGFSSTSVVLNSLLLRRNIGGKLKNLINPSGKITLSGNRLAH</sequence>
<dbReference type="InterPro" id="IPR027256">
    <property type="entry name" value="P-typ_ATPase_IB"/>
</dbReference>
<dbReference type="Gene3D" id="3.40.1110.10">
    <property type="entry name" value="Calcium-transporting ATPase, cytoplasmic domain N"/>
    <property type="match status" value="1"/>
</dbReference>
<dbReference type="GO" id="GO:0005507">
    <property type="term" value="F:copper ion binding"/>
    <property type="evidence" value="ECO:0007669"/>
    <property type="project" value="TreeGrafter"/>
</dbReference>
<dbReference type="FunFam" id="2.70.150.10:FF:000002">
    <property type="entry name" value="Copper-transporting ATPase 1, putative"/>
    <property type="match status" value="1"/>
</dbReference>
<dbReference type="SUPFAM" id="SSF81665">
    <property type="entry name" value="Calcium ATPase, transmembrane domain M"/>
    <property type="match status" value="1"/>
</dbReference>
<keyword evidence="3 10" id="KW-0812">Transmembrane</keyword>
<dbReference type="NCBIfam" id="TIGR01494">
    <property type="entry name" value="ATPase_P-type"/>
    <property type="match status" value="1"/>
</dbReference>
<feature type="transmembrane region" description="Helical" evidence="10">
    <location>
        <begin position="292"/>
        <end position="317"/>
    </location>
</feature>
<evidence type="ECO:0000256" key="9">
    <source>
        <dbReference type="ARBA" id="ARBA00023136"/>
    </source>
</evidence>
<evidence type="ECO:0000256" key="7">
    <source>
        <dbReference type="ARBA" id="ARBA00022967"/>
    </source>
</evidence>
<comment type="similarity">
    <text evidence="2">Belongs to the cation transport ATPase (P-type) (TC 3.A.3) family. Type IB subfamily.</text>
</comment>
<dbReference type="KEGG" id="omr:OXIME_000147"/>
<dbReference type="SUPFAM" id="SSF81653">
    <property type="entry name" value="Calcium ATPase, transduction domain A"/>
    <property type="match status" value="1"/>
</dbReference>
<dbReference type="InterPro" id="IPR008250">
    <property type="entry name" value="ATPase_P-typ_transduc_dom_A_sf"/>
</dbReference>
<evidence type="ECO:0000256" key="5">
    <source>
        <dbReference type="ARBA" id="ARBA00022741"/>
    </source>
</evidence>
<dbReference type="Pfam" id="PF04945">
    <property type="entry name" value="YHS"/>
    <property type="match status" value="1"/>
</dbReference>
<dbReference type="PROSITE" id="PS01229">
    <property type="entry name" value="COF_2"/>
    <property type="match status" value="1"/>
</dbReference>
<dbReference type="GeneID" id="95966870"/>
<dbReference type="AlphaFoldDB" id="A0AAX4NEJ5"/>
<dbReference type="InterPro" id="IPR018303">
    <property type="entry name" value="ATPase_P-typ_P_site"/>
</dbReference>
<evidence type="ECO:0000256" key="3">
    <source>
        <dbReference type="ARBA" id="ARBA00022692"/>
    </source>
</evidence>
<evidence type="ECO:0000256" key="1">
    <source>
        <dbReference type="ARBA" id="ARBA00004127"/>
    </source>
</evidence>
<feature type="transmembrane region" description="Helical" evidence="10">
    <location>
        <begin position="51"/>
        <end position="71"/>
    </location>
</feature>
<feature type="domain" description="TRASH" evidence="11">
    <location>
        <begin position="4"/>
        <end position="41"/>
    </location>
</feature>
<evidence type="ECO:0000256" key="10">
    <source>
        <dbReference type="SAM" id="Phobius"/>
    </source>
</evidence>
<dbReference type="PROSITE" id="PS00154">
    <property type="entry name" value="ATPASE_E1_E2"/>
    <property type="match status" value="1"/>
</dbReference>
<keyword evidence="9 10" id="KW-0472">Membrane</keyword>
<dbReference type="InterPro" id="IPR011017">
    <property type="entry name" value="TRASH_dom"/>
</dbReference>
<dbReference type="InterPro" id="IPR023214">
    <property type="entry name" value="HAD_sf"/>
</dbReference>
<proteinExistence type="inferred from homology"/>
<dbReference type="PANTHER" id="PTHR43520:SF8">
    <property type="entry name" value="P-TYPE CU(+) TRANSPORTER"/>
    <property type="match status" value="1"/>
</dbReference>
<dbReference type="GO" id="GO:0012505">
    <property type="term" value="C:endomembrane system"/>
    <property type="evidence" value="ECO:0007669"/>
    <property type="project" value="UniProtKB-SubCell"/>
</dbReference>
<name>A0AAX4NEJ5_9ARCH</name>
<keyword evidence="8 10" id="KW-1133">Transmembrane helix</keyword>
<reference evidence="12 13" key="1">
    <citation type="submission" date="2023-09" db="EMBL/GenBank/DDBJ databases">
        <authorList>
            <person name="Golyshina O.V."/>
            <person name="Lunev E.A."/>
            <person name="Bargiela R."/>
            <person name="Gaines M.C."/>
            <person name="Daum B."/>
            <person name="Bale N.J."/>
            <person name="Koenen M."/>
            <person name="Sinninghe Damst J.S."/>
            <person name="Yakimov M."/>
            <person name="Golyshin P.N."/>
        </authorList>
    </citation>
    <scope>NUCLEOTIDE SEQUENCE [LARGE SCALE GENOMIC DNA]</scope>
    <source>
        <strain evidence="12 13">M1</strain>
    </source>
</reference>
<evidence type="ECO:0000256" key="8">
    <source>
        <dbReference type="ARBA" id="ARBA00022989"/>
    </source>
</evidence>
<dbReference type="NCBIfam" id="TIGR01511">
    <property type="entry name" value="ATPase-IB1_Cu"/>
    <property type="match status" value="1"/>
</dbReference>
<organism evidence="12 13">
    <name type="scientific">Oxyplasma meridianum</name>
    <dbReference type="NCBI Taxonomy" id="3073602"/>
    <lineage>
        <taxon>Archaea</taxon>
        <taxon>Methanobacteriati</taxon>
        <taxon>Thermoplasmatota</taxon>
        <taxon>Thermoplasmata</taxon>
        <taxon>Thermoplasmatales</taxon>
        <taxon>Thermoplasmataceae</taxon>
        <taxon>Oxyplasma</taxon>
    </lineage>
</organism>
<keyword evidence="5" id="KW-0547">Nucleotide-binding</keyword>
<feature type="transmembrane region" description="Helical" evidence="10">
    <location>
        <begin position="620"/>
        <end position="639"/>
    </location>
</feature>
<dbReference type="GO" id="GO:0016020">
    <property type="term" value="C:membrane"/>
    <property type="evidence" value="ECO:0007669"/>
    <property type="project" value="InterPro"/>
</dbReference>
<keyword evidence="4" id="KW-0479">Metal-binding</keyword>
<dbReference type="GO" id="GO:0055070">
    <property type="term" value="P:copper ion homeostasis"/>
    <property type="evidence" value="ECO:0007669"/>
    <property type="project" value="TreeGrafter"/>
</dbReference>
<feature type="transmembrane region" description="Helical" evidence="10">
    <location>
        <begin position="645"/>
        <end position="671"/>
    </location>
</feature>
<dbReference type="NCBIfam" id="TIGR01512">
    <property type="entry name" value="ATPase-IB2_Cd"/>
    <property type="match status" value="1"/>
</dbReference>
<keyword evidence="7" id="KW-1278">Translocase</keyword>
<feature type="transmembrane region" description="Helical" evidence="10">
    <location>
        <begin position="329"/>
        <end position="353"/>
    </location>
</feature>
<evidence type="ECO:0000256" key="4">
    <source>
        <dbReference type="ARBA" id="ARBA00022723"/>
    </source>
</evidence>
<dbReference type="InterPro" id="IPR001757">
    <property type="entry name" value="P_typ_ATPase"/>
</dbReference>
<keyword evidence="6" id="KW-0067">ATP-binding</keyword>
<protein>
    <submittedName>
        <fullName evidence="12">Heavy metal translocating P-type ATPase</fullName>
    </submittedName>
</protein>
<dbReference type="InterPro" id="IPR023299">
    <property type="entry name" value="ATPase_P-typ_cyto_dom_N"/>
</dbReference>
<dbReference type="SUPFAM" id="SSF56784">
    <property type="entry name" value="HAD-like"/>
    <property type="match status" value="1"/>
</dbReference>
<dbReference type="Gene3D" id="3.40.50.1000">
    <property type="entry name" value="HAD superfamily/HAD-like"/>
    <property type="match status" value="1"/>
</dbReference>
<evidence type="ECO:0000313" key="13">
    <source>
        <dbReference type="Proteomes" id="UP001451606"/>
    </source>
</evidence>
<evidence type="ECO:0000256" key="2">
    <source>
        <dbReference type="ARBA" id="ARBA00006024"/>
    </source>
</evidence>
<evidence type="ECO:0000259" key="11">
    <source>
        <dbReference type="SMART" id="SM00746"/>
    </source>
</evidence>
<dbReference type="EMBL" id="CP133772">
    <property type="protein sequence ID" value="WYX99612.1"/>
    <property type="molecule type" value="Genomic_DNA"/>
</dbReference>
<feature type="transmembrane region" description="Helical" evidence="10">
    <location>
        <begin position="139"/>
        <end position="157"/>
    </location>
</feature>
<dbReference type="PANTHER" id="PTHR43520">
    <property type="entry name" value="ATP7, ISOFORM B"/>
    <property type="match status" value="1"/>
</dbReference>
<dbReference type="Pfam" id="PF00122">
    <property type="entry name" value="E1-E2_ATPase"/>
    <property type="match status" value="1"/>
</dbReference>
<evidence type="ECO:0000313" key="12">
    <source>
        <dbReference type="EMBL" id="WYX99612.1"/>
    </source>
</evidence>
<dbReference type="InterPro" id="IPR023298">
    <property type="entry name" value="ATPase_P-typ_TM_dom_sf"/>
</dbReference>
<gene>
    <name evidence="12" type="ORF">OXIME_000147</name>
</gene>
<keyword evidence="13" id="KW-1185">Reference proteome</keyword>
<dbReference type="Gene3D" id="2.70.150.10">
    <property type="entry name" value="Calcium-transporting ATPase, cytoplasmic transduction domain A"/>
    <property type="match status" value="1"/>
</dbReference>
<dbReference type="PRINTS" id="PR00119">
    <property type="entry name" value="CATATPASE"/>
</dbReference>
<dbReference type="Pfam" id="PF00702">
    <property type="entry name" value="Hydrolase"/>
    <property type="match status" value="1"/>
</dbReference>
<dbReference type="InterPro" id="IPR059000">
    <property type="entry name" value="ATPase_P-type_domA"/>
</dbReference>
<dbReference type="GO" id="GO:0043682">
    <property type="term" value="F:P-type divalent copper transporter activity"/>
    <property type="evidence" value="ECO:0007669"/>
    <property type="project" value="TreeGrafter"/>
</dbReference>
<dbReference type="InterPro" id="IPR036412">
    <property type="entry name" value="HAD-like_sf"/>
</dbReference>
<accession>A0AAX4NEJ5</accession>
<dbReference type="GO" id="GO:0005524">
    <property type="term" value="F:ATP binding"/>
    <property type="evidence" value="ECO:0007669"/>
    <property type="project" value="UniProtKB-KW"/>
</dbReference>
<dbReference type="NCBIfam" id="TIGR01525">
    <property type="entry name" value="ATPase-IB_hvy"/>
    <property type="match status" value="1"/>
</dbReference>
<dbReference type="PRINTS" id="PR00943">
    <property type="entry name" value="CUATPASE"/>
</dbReference>
<evidence type="ECO:0000256" key="6">
    <source>
        <dbReference type="ARBA" id="ARBA00022840"/>
    </source>
</evidence>
<dbReference type="SMART" id="SM00746">
    <property type="entry name" value="TRASH"/>
    <property type="match status" value="1"/>
</dbReference>
<dbReference type="Proteomes" id="UP001451606">
    <property type="component" value="Chromosome"/>
</dbReference>
<feature type="transmembrane region" description="Helical" evidence="10">
    <location>
        <begin position="110"/>
        <end position="133"/>
    </location>
</feature>